<dbReference type="PANTHER" id="PTHR10224">
    <property type="entry name" value="ES1 PROTEIN HOMOLOG, MITOCHONDRIAL"/>
    <property type="match status" value="1"/>
</dbReference>
<keyword evidence="3" id="KW-1185">Reference proteome</keyword>
<dbReference type="SUPFAM" id="SSF52317">
    <property type="entry name" value="Class I glutamine amidotransferase-like"/>
    <property type="match status" value="1"/>
</dbReference>
<evidence type="ECO:0000313" key="3">
    <source>
        <dbReference type="Proteomes" id="UP000001933"/>
    </source>
</evidence>
<feature type="domain" description="DJ-1/PfpI" evidence="1">
    <location>
        <begin position="80"/>
        <end position="209"/>
    </location>
</feature>
<evidence type="ECO:0000259" key="1">
    <source>
        <dbReference type="Pfam" id="PF01965"/>
    </source>
</evidence>
<dbReference type="InterPro" id="IPR029062">
    <property type="entry name" value="Class_I_gatase-like"/>
</dbReference>
<accession>Q2LSS3</accession>
<dbReference type="InterPro" id="IPR002818">
    <property type="entry name" value="DJ-1/PfpI"/>
</dbReference>
<dbReference type="eggNOG" id="COG3155">
    <property type="taxonomic scope" value="Bacteria"/>
</dbReference>
<dbReference type="InParanoid" id="Q2LSS3"/>
<dbReference type="EMBL" id="CP000252">
    <property type="protein sequence ID" value="ABC77133.1"/>
    <property type="molecule type" value="Genomic_DNA"/>
</dbReference>
<dbReference type="Gene3D" id="3.40.50.880">
    <property type="match status" value="1"/>
</dbReference>
<sequence>MTRPSLLIKLTNHRMLSRFQPLPEKGKNGQQVTLPEKKLFKTISREFAVQSSLFFSKTGRKGVKNMAIIGVLLSGCGVYDGSEIHEAVLTLLNLDRAGAEILCMAPDMEQNDVMNHLTGQPMKEKRNVLVESARIARGDIRDIREVKASDIDGLILPGGLGATKNLSNFAFKRDDAEVQPDVKRLLVEMVQAGKPIGAICIAPATLTKALSGYDPEVTIGNDPATAEAIEAMGGKHHTAGVEDICVDLRNKLVTTPAYMLGPGIRDVASGIEKLVLKVLELASL</sequence>
<dbReference type="HOGENOM" id="CLU_072952_1_0_7"/>
<dbReference type="FunCoup" id="Q2LSS3">
    <property type="interactions" value="90"/>
</dbReference>
<dbReference type="CDD" id="cd03133">
    <property type="entry name" value="GATase1_ES1"/>
    <property type="match status" value="1"/>
</dbReference>
<protein>
    <submittedName>
        <fullName evidence="2">Dj-1/pfpI family protein</fullName>
    </submittedName>
</protein>
<dbReference type="PANTHER" id="PTHR10224:SF12">
    <property type="entry name" value="GLYOXALASE ELBB"/>
    <property type="match status" value="1"/>
</dbReference>
<gene>
    <name evidence="2" type="ORF">SYN_01335</name>
</gene>
<organism evidence="2 3">
    <name type="scientific">Syntrophus aciditrophicus (strain SB)</name>
    <dbReference type="NCBI Taxonomy" id="56780"/>
    <lineage>
        <taxon>Bacteria</taxon>
        <taxon>Pseudomonadati</taxon>
        <taxon>Thermodesulfobacteriota</taxon>
        <taxon>Syntrophia</taxon>
        <taxon>Syntrophales</taxon>
        <taxon>Syntrophaceae</taxon>
        <taxon>Syntrophus</taxon>
    </lineage>
</organism>
<dbReference type="KEGG" id="sat:SYN_01335"/>
<proteinExistence type="predicted"/>
<name>Q2LSS3_SYNAS</name>
<evidence type="ECO:0000313" key="2">
    <source>
        <dbReference type="EMBL" id="ABC77133.1"/>
    </source>
</evidence>
<dbReference type="Pfam" id="PF01965">
    <property type="entry name" value="DJ-1_PfpI"/>
    <property type="match status" value="1"/>
</dbReference>
<dbReference type="Proteomes" id="UP000001933">
    <property type="component" value="Chromosome"/>
</dbReference>
<dbReference type="STRING" id="56780.SYN_01335"/>
<dbReference type="AlphaFoldDB" id="Q2LSS3"/>
<dbReference type="NCBIfam" id="NF008747">
    <property type="entry name" value="PRK11780.1"/>
    <property type="match status" value="1"/>
</dbReference>
<reference evidence="2 3" key="1">
    <citation type="journal article" date="2007" name="Proc. Natl. Acad. Sci. U.S.A.">
        <title>The genome of Syntrophus aciditrophicus: life at the thermodynamic limit of microbial growth.</title>
        <authorList>
            <person name="McInerney M.J."/>
            <person name="Rohlin L."/>
            <person name="Mouttaki H."/>
            <person name="Kim U."/>
            <person name="Krupp R.S."/>
            <person name="Rios-Hernandez L."/>
            <person name="Sieber J."/>
            <person name="Struchtemeyer C.G."/>
            <person name="Bhattacharyya A."/>
            <person name="Campbell J.W."/>
            <person name="Gunsalus R.P."/>
        </authorList>
    </citation>
    <scope>NUCLEOTIDE SEQUENCE [LARGE SCALE GENOMIC DNA]</scope>
    <source>
        <strain evidence="2 3">SB</strain>
    </source>
</reference>